<evidence type="ECO:0000256" key="1">
    <source>
        <dbReference type="SAM" id="MobiDB-lite"/>
    </source>
</evidence>
<dbReference type="InterPro" id="IPR011051">
    <property type="entry name" value="RmlC_Cupin_sf"/>
</dbReference>
<dbReference type="InterPro" id="IPR014710">
    <property type="entry name" value="RmlC-like_jellyroll"/>
</dbReference>
<name>A0A4R5L103_9MICC</name>
<dbReference type="PANTHER" id="PTHR37694">
    <property type="entry name" value="SLR8022 PROTEIN"/>
    <property type="match status" value="1"/>
</dbReference>
<keyword evidence="3" id="KW-1185">Reference proteome</keyword>
<dbReference type="PANTHER" id="PTHR37694:SF1">
    <property type="entry name" value="SLR8022 PROTEIN"/>
    <property type="match status" value="1"/>
</dbReference>
<dbReference type="Proteomes" id="UP000295511">
    <property type="component" value="Unassembled WGS sequence"/>
</dbReference>
<protein>
    <submittedName>
        <fullName evidence="2">LuxR family transcriptional regulator</fullName>
    </submittedName>
</protein>
<accession>A0A4R5L103</accession>
<evidence type="ECO:0000313" key="3">
    <source>
        <dbReference type="Proteomes" id="UP000295511"/>
    </source>
</evidence>
<comment type="caution">
    <text evidence="2">The sequence shown here is derived from an EMBL/GenBank/DDBJ whole genome shotgun (WGS) entry which is preliminary data.</text>
</comment>
<dbReference type="AlphaFoldDB" id="A0A4R5L103"/>
<feature type="region of interest" description="Disordered" evidence="1">
    <location>
        <begin position="109"/>
        <end position="128"/>
    </location>
</feature>
<dbReference type="CDD" id="cd02230">
    <property type="entry name" value="cupin_HP0902-like"/>
    <property type="match status" value="1"/>
</dbReference>
<organism evidence="2 3">
    <name type="scientific">Arthrobacter terricola</name>
    <dbReference type="NCBI Taxonomy" id="2547396"/>
    <lineage>
        <taxon>Bacteria</taxon>
        <taxon>Bacillati</taxon>
        <taxon>Actinomycetota</taxon>
        <taxon>Actinomycetes</taxon>
        <taxon>Micrococcales</taxon>
        <taxon>Micrococcaceae</taxon>
        <taxon>Arthrobacter</taxon>
    </lineage>
</organism>
<dbReference type="OrthoDB" id="5190473at2"/>
<sequence length="128" mass="13574">MHKHSLDALARELLERAAAAGGGHTADTVVGGHERVLRQTVIALVQGTSLAEHENPGEATVHVLLGRVRLSAGEVSWEGRPGDLLIVPDTRHSLHALEDSAVLLTVAKLDNSPAPVPKTPRRDPSART</sequence>
<gene>
    <name evidence="2" type="ORF">E1809_02115</name>
</gene>
<reference evidence="2 3" key="1">
    <citation type="submission" date="2019-03" db="EMBL/GenBank/DDBJ databases">
        <title>Whole genome sequence of Arthrobacter sp JH1-1.</title>
        <authorList>
            <person name="Trinh H.N."/>
        </authorList>
    </citation>
    <scope>NUCLEOTIDE SEQUENCE [LARGE SCALE GENOMIC DNA]</scope>
    <source>
        <strain evidence="2 3">JH1-1</strain>
    </source>
</reference>
<dbReference type="Gene3D" id="2.60.120.10">
    <property type="entry name" value="Jelly Rolls"/>
    <property type="match status" value="1"/>
</dbReference>
<evidence type="ECO:0000313" key="2">
    <source>
        <dbReference type="EMBL" id="TDG01329.1"/>
    </source>
</evidence>
<dbReference type="SUPFAM" id="SSF51182">
    <property type="entry name" value="RmlC-like cupins"/>
    <property type="match status" value="1"/>
</dbReference>
<dbReference type="EMBL" id="SMRU01000002">
    <property type="protein sequence ID" value="TDG01329.1"/>
    <property type="molecule type" value="Genomic_DNA"/>
</dbReference>
<proteinExistence type="predicted"/>
<dbReference type="RefSeq" id="WP_133202589.1">
    <property type="nucleotide sequence ID" value="NZ_SMRU01000002.1"/>
</dbReference>